<feature type="signal peptide" evidence="2">
    <location>
        <begin position="1"/>
        <end position="23"/>
    </location>
</feature>
<feature type="compositionally biased region" description="Low complexity" evidence="1">
    <location>
        <begin position="177"/>
        <end position="200"/>
    </location>
</feature>
<feature type="compositionally biased region" description="Low complexity" evidence="1">
    <location>
        <begin position="536"/>
        <end position="551"/>
    </location>
</feature>
<feature type="region of interest" description="Disordered" evidence="1">
    <location>
        <begin position="837"/>
        <end position="860"/>
    </location>
</feature>
<dbReference type="EMBL" id="MU251390">
    <property type="protein sequence ID" value="KAG9237259.1"/>
    <property type="molecule type" value="Genomic_DNA"/>
</dbReference>
<feature type="region of interest" description="Disordered" evidence="1">
    <location>
        <begin position="467"/>
        <end position="568"/>
    </location>
</feature>
<organism evidence="3 4">
    <name type="scientific">Amylocarpus encephaloides</name>
    <dbReference type="NCBI Taxonomy" id="45428"/>
    <lineage>
        <taxon>Eukaryota</taxon>
        <taxon>Fungi</taxon>
        <taxon>Dikarya</taxon>
        <taxon>Ascomycota</taxon>
        <taxon>Pezizomycotina</taxon>
        <taxon>Leotiomycetes</taxon>
        <taxon>Helotiales</taxon>
        <taxon>Helotiales incertae sedis</taxon>
        <taxon>Amylocarpus</taxon>
    </lineage>
</organism>
<feature type="region of interest" description="Disordered" evidence="1">
    <location>
        <begin position="35"/>
        <end position="85"/>
    </location>
</feature>
<proteinExistence type="predicted"/>
<feature type="compositionally biased region" description="Pro residues" evidence="1">
    <location>
        <begin position="514"/>
        <end position="535"/>
    </location>
</feature>
<accession>A0A9P7YNU2</accession>
<feature type="chain" id="PRO_5040388837" evidence="2">
    <location>
        <begin position="24"/>
        <end position="963"/>
    </location>
</feature>
<comment type="caution">
    <text evidence="3">The sequence shown here is derived from an EMBL/GenBank/DDBJ whole genome shotgun (WGS) entry which is preliminary data.</text>
</comment>
<feature type="compositionally biased region" description="Polar residues" evidence="1">
    <location>
        <begin position="837"/>
        <end position="856"/>
    </location>
</feature>
<evidence type="ECO:0000256" key="2">
    <source>
        <dbReference type="SAM" id="SignalP"/>
    </source>
</evidence>
<keyword evidence="2" id="KW-0732">Signal</keyword>
<keyword evidence="4" id="KW-1185">Reference proteome</keyword>
<feature type="compositionally biased region" description="Pro residues" evidence="1">
    <location>
        <begin position="482"/>
        <end position="498"/>
    </location>
</feature>
<feature type="compositionally biased region" description="Low complexity" evidence="1">
    <location>
        <begin position="499"/>
        <end position="513"/>
    </location>
</feature>
<feature type="compositionally biased region" description="Low complexity" evidence="1">
    <location>
        <begin position="125"/>
        <end position="167"/>
    </location>
</feature>
<feature type="region of interest" description="Disordered" evidence="1">
    <location>
        <begin position="880"/>
        <end position="931"/>
    </location>
</feature>
<gene>
    <name evidence="3" type="ORF">BJ875DRAFT_540615</name>
</gene>
<evidence type="ECO:0000313" key="4">
    <source>
        <dbReference type="Proteomes" id="UP000824998"/>
    </source>
</evidence>
<feature type="compositionally biased region" description="Low complexity" evidence="1">
    <location>
        <begin position="880"/>
        <end position="908"/>
    </location>
</feature>
<dbReference type="InterPro" id="IPR051425">
    <property type="entry name" value="Formin_Homology"/>
</dbReference>
<feature type="compositionally biased region" description="Polar residues" evidence="1">
    <location>
        <begin position="201"/>
        <end position="219"/>
    </location>
</feature>
<name>A0A9P7YNU2_9HELO</name>
<sequence>MIVNVYQICIALLFAVTLEHVQGWRIDRRHTTITSSSSISTNSSSSISSTSSTSISSSSSLSISSTSSTSISSSSSSSSSSTSSSVESTSVLSLTEVVIPIKQSPAALNVEVAPTTSSTPLAVKTSASESQSVPSSTSTLSTSTSSAPSIESPQHVQSTSSSSSSSTDQKPIGVPKTTSSYESETSSSTGSEIASKSSTSNQAPGGTTSTPVEASSSTITPGPAYDKAWKWGVYPWGNHPSWDGYPWPMNSTIPSNTCWVEGSEDIHGGVWWRRCSVKAWKVKVSYFPTNTGTVEYPHTYVDPTLGITMTAPSIYLIVDNIGATNACGGLGPTFVDRVIAMDPADVFTLQGYADYSDHEQIGEPKVLNLDDLQNCDLEPYHSEVTTHEDWTERPLATDPFNRCSPRISWPTQIQSLGYKYWEHCGLEGKDYGLFDPPGAVPPINGGLLATKSTPVFSRLLAPAAPTPTVPLNQAPKTQVAPQAPPPSPSAVQPAPAPAQPSQASPPQVSIPPAQQQPPPSQPDNPPAQQQPPPPQGDNSQSPAPQGSTPAQQQPPPSPSPVSPPPPSVSVVAVVAGNTISAQAGSPNVILPNGSTANVGAQVTIAVNSNTNSNNNNNNNNVNVNNVNNIVVSVGSSGIFVASGNAPSTYYPNPVFVAQIPPTAGPNAAATGQMPTPIATIGGEVISAAPGASIIVYKGQTLTSGGPPVTLAGTDIVATLGSSGLIVQGPGGSIATYSVPQQAAASPAITSAAIIGTVNGEVISVTAGASSIIVGGQTLKLGGPLVTLSNNEVLSLGPSGIVVQAPGGGVRTIGSASQTTALGPAVFIADIIGATKDTPSTTSTSVSGLPSPSNTWNLRPLNGTSLTTSVAASLSKPSSMSLSVTLSQSPTTQSPTTQSPTTQPMSTGSITAPKGPPIAVASNPGVSIASPSSTQKSAASTLHSKCTSITALFSGLFCTYLLLN</sequence>
<protein>
    <submittedName>
        <fullName evidence="3">Uncharacterized protein</fullName>
    </submittedName>
</protein>
<evidence type="ECO:0000313" key="3">
    <source>
        <dbReference type="EMBL" id="KAG9237259.1"/>
    </source>
</evidence>
<feature type="compositionally biased region" description="Pro residues" evidence="1">
    <location>
        <begin position="552"/>
        <end position="567"/>
    </location>
</feature>
<feature type="region of interest" description="Disordered" evidence="1">
    <location>
        <begin position="121"/>
        <end position="219"/>
    </location>
</feature>
<evidence type="ECO:0000256" key="1">
    <source>
        <dbReference type="SAM" id="MobiDB-lite"/>
    </source>
</evidence>
<reference evidence="3" key="1">
    <citation type="journal article" date="2021" name="IMA Fungus">
        <title>Genomic characterization of three marine fungi, including Emericellopsis atlantica sp. nov. with signatures of a generalist lifestyle and marine biomass degradation.</title>
        <authorList>
            <person name="Hagestad O.C."/>
            <person name="Hou L."/>
            <person name="Andersen J.H."/>
            <person name="Hansen E.H."/>
            <person name="Altermark B."/>
            <person name="Li C."/>
            <person name="Kuhnert E."/>
            <person name="Cox R.J."/>
            <person name="Crous P.W."/>
            <person name="Spatafora J.W."/>
            <person name="Lail K."/>
            <person name="Amirebrahimi M."/>
            <person name="Lipzen A."/>
            <person name="Pangilinan J."/>
            <person name="Andreopoulos W."/>
            <person name="Hayes R.D."/>
            <person name="Ng V."/>
            <person name="Grigoriev I.V."/>
            <person name="Jackson S.A."/>
            <person name="Sutton T.D.S."/>
            <person name="Dobson A.D.W."/>
            <person name="Rama T."/>
        </authorList>
    </citation>
    <scope>NUCLEOTIDE SEQUENCE</scope>
    <source>
        <strain evidence="3">TRa018bII</strain>
    </source>
</reference>
<dbReference type="PANTHER" id="PTHR45725">
    <property type="entry name" value="FORMIN HOMOLOGY 2 FAMILY MEMBER"/>
    <property type="match status" value="1"/>
</dbReference>
<dbReference type="Proteomes" id="UP000824998">
    <property type="component" value="Unassembled WGS sequence"/>
</dbReference>
<dbReference type="OrthoDB" id="3944128at2759"/>
<dbReference type="AlphaFoldDB" id="A0A9P7YNU2"/>